<dbReference type="Gene3D" id="1.10.287.130">
    <property type="match status" value="1"/>
</dbReference>
<evidence type="ECO:0000256" key="5">
    <source>
        <dbReference type="ARBA" id="ARBA00022679"/>
    </source>
</evidence>
<dbReference type="PANTHER" id="PTHR45453:SF1">
    <property type="entry name" value="PHOSPHATE REGULON SENSOR PROTEIN PHOR"/>
    <property type="match status" value="1"/>
</dbReference>
<dbReference type="EMBL" id="LEOY01000012">
    <property type="protein sequence ID" value="RBR28952.1"/>
    <property type="molecule type" value="Genomic_DNA"/>
</dbReference>
<dbReference type="InterPro" id="IPR036890">
    <property type="entry name" value="HATPase_C_sf"/>
</dbReference>
<gene>
    <name evidence="10" type="ORF">EB18_01569</name>
</gene>
<dbReference type="AlphaFoldDB" id="A0A366SFE8"/>
<organism evidence="10 11">
    <name type="scientific">Enterococcus cecorum</name>
    <dbReference type="NCBI Taxonomy" id="44008"/>
    <lineage>
        <taxon>Bacteria</taxon>
        <taxon>Bacillati</taxon>
        <taxon>Bacillota</taxon>
        <taxon>Bacilli</taxon>
        <taxon>Lactobacillales</taxon>
        <taxon>Enterococcaceae</taxon>
        <taxon>Enterococcus</taxon>
    </lineage>
</organism>
<comment type="subcellular location">
    <subcellularLocation>
        <location evidence="2">Membrane</location>
    </subcellularLocation>
</comment>
<name>A0A366SFE8_9ENTE</name>
<evidence type="ECO:0000256" key="7">
    <source>
        <dbReference type="ARBA" id="ARBA00023012"/>
    </source>
</evidence>
<dbReference type="GO" id="GO:0005886">
    <property type="term" value="C:plasma membrane"/>
    <property type="evidence" value="ECO:0007669"/>
    <property type="project" value="TreeGrafter"/>
</dbReference>
<evidence type="ECO:0000313" key="11">
    <source>
        <dbReference type="Proteomes" id="UP000252800"/>
    </source>
</evidence>
<protein>
    <recommendedName>
        <fullName evidence="3">histidine kinase</fullName>
        <ecNumber evidence="3">2.7.13.3</ecNumber>
    </recommendedName>
</protein>
<evidence type="ECO:0000313" key="10">
    <source>
        <dbReference type="EMBL" id="RBR28952.1"/>
    </source>
</evidence>
<dbReference type="Proteomes" id="UP000252800">
    <property type="component" value="Unassembled WGS sequence"/>
</dbReference>
<evidence type="ECO:0000259" key="9">
    <source>
        <dbReference type="PROSITE" id="PS50109"/>
    </source>
</evidence>
<reference evidence="10 11" key="1">
    <citation type="submission" date="2015-06" db="EMBL/GenBank/DDBJ databases">
        <title>The Genome Sequence of Enterococcus cecorum 170AEA1.</title>
        <authorList>
            <consortium name="The Broad Institute Genomics Platform"/>
            <consortium name="The Broad Institute Genome Sequencing Center for Infectious Disease"/>
            <person name="Earl A.M."/>
            <person name="Van Tyne D."/>
            <person name="Lebreton F."/>
            <person name="Saavedra J.T."/>
            <person name="Gilmore M.S."/>
            <person name="Manson McGuire A."/>
            <person name="Clock S."/>
            <person name="Crupain M."/>
            <person name="Rangan U."/>
            <person name="Young S."/>
            <person name="Abouelleil A."/>
            <person name="Cao P."/>
            <person name="Chapman S.B."/>
            <person name="Griggs A."/>
            <person name="Priest M."/>
            <person name="Shea T."/>
            <person name="Wortman J."/>
            <person name="Nusbaum C."/>
            <person name="Birren B."/>
        </authorList>
    </citation>
    <scope>NUCLEOTIDE SEQUENCE [LARGE SCALE GENOMIC DNA]</scope>
    <source>
        <strain evidence="10 11">170AEA1</strain>
    </source>
</reference>
<dbReference type="InterPro" id="IPR003661">
    <property type="entry name" value="HisK_dim/P_dom"/>
</dbReference>
<dbReference type="EC" id="2.7.13.3" evidence="3"/>
<dbReference type="GO" id="GO:0004721">
    <property type="term" value="F:phosphoprotein phosphatase activity"/>
    <property type="evidence" value="ECO:0007669"/>
    <property type="project" value="TreeGrafter"/>
</dbReference>
<dbReference type="SMART" id="SM00387">
    <property type="entry name" value="HATPase_c"/>
    <property type="match status" value="1"/>
</dbReference>
<dbReference type="InterPro" id="IPR036097">
    <property type="entry name" value="HisK_dim/P_sf"/>
</dbReference>
<keyword evidence="8" id="KW-0812">Transmembrane</keyword>
<dbReference type="SMART" id="SM00388">
    <property type="entry name" value="HisKA"/>
    <property type="match status" value="1"/>
</dbReference>
<dbReference type="GO" id="GO:0000155">
    <property type="term" value="F:phosphorelay sensor kinase activity"/>
    <property type="evidence" value="ECO:0007669"/>
    <property type="project" value="InterPro"/>
</dbReference>
<feature type="domain" description="Histidine kinase" evidence="9">
    <location>
        <begin position="225"/>
        <end position="442"/>
    </location>
</feature>
<evidence type="ECO:0000256" key="8">
    <source>
        <dbReference type="SAM" id="Phobius"/>
    </source>
</evidence>
<dbReference type="PANTHER" id="PTHR45453">
    <property type="entry name" value="PHOSPHATE REGULON SENSOR PROTEIN PHOR"/>
    <property type="match status" value="1"/>
</dbReference>
<comment type="caution">
    <text evidence="10">The sequence shown here is derived from an EMBL/GenBank/DDBJ whole genome shotgun (WGS) entry which is preliminary data.</text>
</comment>
<dbReference type="InterPro" id="IPR005467">
    <property type="entry name" value="His_kinase_dom"/>
</dbReference>
<dbReference type="CDD" id="cd00075">
    <property type="entry name" value="HATPase"/>
    <property type="match status" value="1"/>
</dbReference>
<dbReference type="SUPFAM" id="SSF47384">
    <property type="entry name" value="Homodimeric domain of signal transducing histidine kinase"/>
    <property type="match status" value="1"/>
</dbReference>
<keyword evidence="5" id="KW-0808">Transferase</keyword>
<proteinExistence type="predicted"/>
<evidence type="ECO:0000256" key="1">
    <source>
        <dbReference type="ARBA" id="ARBA00000085"/>
    </source>
</evidence>
<dbReference type="Gene3D" id="3.30.565.10">
    <property type="entry name" value="Histidine kinase-like ATPase, C-terminal domain"/>
    <property type="match status" value="1"/>
</dbReference>
<evidence type="ECO:0000256" key="2">
    <source>
        <dbReference type="ARBA" id="ARBA00004370"/>
    </source>
</evidence>
<keyword evidence="8" id="KW-0472">Membrane</keyword>
<accession>A0A366SFE8</accession>
<dbReference type="CDD" id="cd00082">
    <property type="entry name" value="HisKA"/>
    <property type="match status" value="1"/>
</dbReference>
<dbReference type="PROSITE" id="PS50109">
    <property type="entry name" value="HIS_KIN"/>
    <property type="match status" value="1"/>
</dbReference>
<dbReference type="GO" id="GO:0016036">
    <property type="term" value="P:cellular response to phosphate starvation"/>
    <property type="evidence" value="ECO:0007669"/>
    <property type="project" value="TreeGrafter"/>
</dbReference>
<sequence>MNQEVNKKQRIRFFVMNVTAFAAIFLLLGFIILQLLQNLAYQQTDHSLEQMQKNTHLIEMEIARYEQNDPLLVQERTEDSEKFEHKDEMLPNRFNTQIILWSKEGKILNKEIIGGRLTQLSQLSLDKSALSKIQTLNVDDTTTDTPLTFHSITFKNPTSGDEVAYIQVVANTNQISESMKTFKTILIACMVIFWLISIAISYYLSKKNMQPILSAWQRQQEFVENASHELRTPLTIIQNSLQRLFTKPDHTIMDESETIAQALNETRRLTSLTADLLTIARSDSNQLLLEATSFDPQAFIAQLAAPFQEIAELEEKHFTLENFAKEAVYADQKKIHQVLVILLDNALKYTQAGDEIILQSELSKDDWLIEVKNSGPSISDEHKQRIFERFYREDASRSKQTGGYGLGLTIAKQIVTQHHGKISVRDRLPRGVIFQVKLPRYPKVNDR</sequence>
<evidence type="ECO:0000256" key="4">
    <source>
        <dbReference type="ARBA" id="ARBA00022553"/>
    </source>
</evidence>
<keyword evidence="7" id="KW-0902">Two-component regulatory system</keyword>
<dbReference type="FunFam" id="3.30.565.10:FF:000006">
    <property type="entry name" value="Sensor histidine kinase WalK"/>
    <property type="match status" value="1"/>
</dbReference>
<comment type="catalytic activity">
    <reaction evidence="1">
        <text>ATP + protein L-histidine = ADP + protein N-phospho-L-histidine.</text>
        <dbReference type="EC" id="2.7.13.3"/>
    </reaction>
</comment>
<feature type="transmembrane region" description="Helical" evidence="8">
    <location>
        <begin position="12"/>
        <end position="36"/>
    </location>
</feature>
<keyword evidence="8" id="KW-1133">Transmembrane helix</keyword>
<dbReference type="InterPro" id="IPR003594">
    <property type="entry name" value="HATPase_dom"/>
</dbReference>
<keyword evidence="4" id="KW-0597">Phosphoprotein</keyword>
<evidence type="ECO:0000256" key="6">
    <source>
        <dbReference type="ARBA" id="ARBA00022777"/>
    </source>
</evidence>
<dbReference type="RefSeq" id="WP_113784757.1">
    <property type="nucleotide sequence ID" value="NZ_KZ845743.1"/>
</dbReference>
<dbReference type="Pfam" id="PF00512">
    <property type="entry name" value="HisKA"/>
    <property type="match status" value="1"/>
</dbReference>
<evidence type="ECO:0000256" key="3">
    <source>
        <dbReference type="ARBA" id="ARBA00012438"/>
    </source>
</evidence>
<keyword evidence="6" id="KW-0418">Kinase</keyword>
<dbReference type="SUPFAM" id="SSF55874">
    <property type="entry name" value="ATPase domain of HSP90 chaperone/DNA topoisomerase II/histidine kinase"/>
    <property type="match status" value="1"/>
</dbReference>
<feature type="transmembrane region" description="Helical" evidence="8">
    <location>
        <begin position="185"/>
        <end position="204"/>
    </location>
</feature>
<dbReference type="PRINTS" id="PR00344">
    <property type="entry name" value="BCTRLSENSOR"/>
</dbReference>
<dbReference type="InterPro" id="IPR004358">
    <property type="entry name" value="Sig_transdc_His_kin-like_C"/>
</dbReference>
<dbReference type="Pfam" id="PF02518">
    <property type="entry name" value="HATPase_c"/>
    <property type="match status" value="1"/>
</dbReference>
<dbReference type="InterPro" id="IPR050351">
    <property type="entry name" value="BphY/WalK/GraS-like"/>
</dbReference>